<feature type="region of interest" description="Disordered" evidence="1">
    <location>
        <begin position="182"/>
        <end position="203"/>
    </location>
</feature>
<protein>
    <submittedName>
        <fullName evidence="3">Alpha/beta hydrolase</fullName>
    </submittedName>
</protein>
<dbReference type="Gene3D" id="3.40.50.1820">
    <property type="entry name" value="alpha/beta hydrolase"/>
    <property type="match status" value="1"/>
</dbReference>
<dbReference type="RefSeq" id="WP_109276924.1">
    <property type="nucleotide sequence ID" value="NZ_QFKX01000008.1"/>
</dbReference>
<dbReference type="AlphaFoldDB" id="A0A2U2RGS4"/>
<name>A0A2U2RGS4_9MICO</name>
<dbReference type="Pfam" id="PF00561">
    <property type="entry name" value="Abhydrolase_1"/>
    <property type="match status" value="1"/>
</dbReference>
<comment type="caution">
    <text evidence="3">The sequence shown here is derived from an EMBL/GenBank/DDBJ whole genome shotgun (WGS) entry which is preliminary data.</text>
</comment>
<evidence type="ECO:0000313" key="3">
    <source>
        <dbReference type="EMBL" id="PWH05021.1"/>
    </source>
</evidence>
<gene>
    <name evidence="3" type="ORF">DEO23_15425</name>
</gene>
<dbReference type="InterPro" id="IPR000073">
    <property type="entry name" value="AB_hydrolase_1"/>
</dbReference>
<dbReference type="GO" id="GO:0016787">
    <property type="term" value="F:hydrolase activity"/>
    <property type="evidence" value="ECO:0007669"/>
    <property type="project" value="UniProtKB-KW"/>
</dbReference>
<accession>A0A2U2RGS4</accession>
<feature type="domain" description="AB hydrolase-1" evidence="2">
    <location>
        <begin position="39"/>
        <end position="136"/>
    </location>
</feature>
<dbReference type="Proteomes" id="UP000245590">
    <property type="component" value="Unassembled WGS sequence"/>
</dbReference>
<dbReference type="InterPro" id="IPR029058">
    <property type="entry name" value="AB_hydrolase_fold"/>
</dbReference>
<evidence type="ECO:0000313" key="4">
    <source>
        <dbReference type="Proteomes" id="UP000245590"/>
    </source>
</evidence>
<organism evidence="3 4">
    <name type="scientific">Brachybacterium endophyticum</name>
    <dbReference type="NCBI Taxonomy" id="2182385"/>
    <lineage>
        <taxon>Bacteria</taxon>
        <taxon>Bacillati</taxon>
        <taxon>Actinomycetota</taxon>
        <taxon>Actinomycetes</taxon>
        <taxon>Micrococcales</taxon>
        <taxon>Dermabacteraceae</taxon>
        <taxon>Brachybacterium</taxon>
    </lineage>
</organism>
<reference evidence="3 4" key="1">
    <citation type="submission" date="2018-05" db="EMBL/GenBank/DDBJ databases">
        <title>Brachybacterium sp. M1HQ-2T, whole genome shotgun sequence.</title>
        <authorList>
            <person name="Tuo L."/>
        </authorList>
    </citation>
    <scope>NUCLEOTIDE SEQUENCE [LARGE SCALE GENOMIC DNA]</scope>
    <source>
        <strain evidence="3 4">M1HQ-2</strain>
    </source>
</reference>
<dbReference type="SUPFAM" id="SSF53474">
    <property type="entry name" value="alpha/beta-Hydrolases"/>
    <property type="match status" value="1"/>
</dbReference>
<evidence type="ECO:0000256" key="1">
    <source>
        <dbReference type="SAM" id="MobiDB-lite"/>
    </source>
</evidence>
<evidence type="ECO:0000259" key="2">
    <source>
        <dbReference type="Pfam" id="PF00561"/>
    </source>
</evidence>
<dbReference type="OrthoDB" id="3210164at2"/>
<sequence>MVTTENRTLALADADIAYTIRGPLPPTGDVPTLLMIGQPMTSEGFTDLAEQFPDRTVVSYDPRGLGASTRRDGSRENDPRVQAEDLHRLISELGGPVDVFGSSGGAVTGLALIAAHPDDVNVLVAHEPPLRNVLPDADLAARADHAVTAAYHDRGWGAGMAAFLGMVTWQGPFTEEFLAAAPPDPSRFGMPAEDDGRREDPLLSGSSRAVSEYQPDVEALRALPTTTSRIVLAVGEGSGDTITARTTRATADLLGSEAVVFPGDHGGFMRGNPLNPGEPEAFARRLREVLDAAA</sequence>
<feature type="region of interest" description="Disordered" evidence="1">
    <location>
        <begin position="59"/>
        <end position="81"/>
    </location>
</feature>
<dbReference type="EMBL" id="QFKX01000008">
    <property type="protein sequence ID" value="PWH05021.1"/>
    <property type="molecule type" value="Genomic_DNA"/>
</dbReference>
<proteinExistence type="predicted"/>
<keyword evidence="4" id="KW-1185">Reference proteome</keyword>
<keyword evidence="3" id="KW-0378">Hydrolase</keyword>
<feature type="compositionally biased region" description="Basic and acidic residues" evidence="1">
    <location>
        <begin position="69"/>
        <end position="81"/>
    </location>
</feature>